<feature type="domain" description="DUF559" evidence="1">
    <location>
        <begin position="115"/>
        <end position="171"/>
    </location>
</feature>
<organism evidence="2 3">
    <name type="scientific">Luteimicrobium album</name>
    <dbReference type="NCBI Taxonomy" id="1054550"/>
    <lineage>
        <taxon>Bacteria</taxon>
        <taxon>Bacillati</taxon>
        <taxon>Actinomycetota</taxon>
        <taxon>Actinomycetes</taxon>
        <taxon>Micrococcales</taxon>
        <taxon>Luteimicrobium</taxon>
    </lineage>
</organism>
<dbReference type="EMBL" id="BSUK01000001">
    <property type="protein sequence ID" value="GMA25147.1"/>
    <property type="molecule type" value="Genomic_DNA"/>
</dbReference>
<gene>
    <name evidence="2" type="ORF">GCM10025864_29060</name>
</gene>
<keyword evidence="3" id="KW-1185">Reference proteome</keyword>
<name>A0ABQ6I3U4_9MICO</name>
<proteinExistence type="predicted"/>
<dbReference type="Pfam" id="PF04480">
    <property type="entry name" value="DUF559"/>
    <property type="match status" value="1"/>
</dbReference>
<dbReference type="RefSeq" id="WP_284293808.1">
    <property type="nucleotide sequence ID" value="NZ_BSUK01000001.1"/>
</dbReference>
<evidence type="ECO:0000259" key="1">
    <source>
        <dbReference type="Pfam" id="PF04480"/>
    </source>
</evidence>
<accession>A0ABQ6I3U4</accession>
<evidence type="ECO:0000313" key="2">
    <source>
        <dbReference type="EMBL" id="GMA25147.1"/>
    </source>
</evidence>
<dbReference type="InterPro" id="IPR011335">
    <property type="entry name" value="Restrct_endonuc-II-like"/>
</dbReference>
<reference evidence="3" key="1">
    <citation type="journal article" date="2019" name="Int. J. Syst. Evol. Microbiol.">
        <title>The Global Catalogue of Microorganisms (GCM) 10K type strain sequencing project: providing services to taxonomists for standard genome sequencing and annotation.</title>
        <authorList>
            <consortium name="The Broad Institute Genomics Platform"/>
            <consortium name="The Broad Institute Genome Sequencing Center for Infectious Disease"/>
            <person name="Wu L."/>
            <person name="Ma J."/>
        </authorList>
    </citation>
    <scope>NUCLEOTIDE SEQUENCE [LARGE SCALE GENOMIC DNA]</scope>
    <source>
        <strain evidence="3">NBRC 106348</strain>
    </source>
</reference>
<dbReference type="Proteomes" id="UP001157091">
    <property type="component" value="Unassembled WGS sequence"/>
</dbReference>
<sequence length="188" mass="20961">MRLHRSDEELGLAVMDGRVRSVERALARALRCLPRDDAVVALDSALFKKLATVEGVRRHIPANAPSRVWSTLALGDAGGESIIETLARLALLDAGYSVRTQAKFRGVGRVDLLVDGRVVVELDGYEFHSSRWAFRNDRYRDRALHAGGLVVLRFTYGDVMDDPDCVVRAVRAVFVGRRPDFEVIRPYA</sequence>
<protein>
    <recommendedName>
        <fullName evidence="1">DUF559 domain-containing protein</fullName>
    </recommendedName>
</protein>
<evidence type="ECO:0000313" key="3">
    <source>
        <dbReference type="Proteomes" id="UP001157091"/>
    </source>
</evidence>
<dbReference type="SUPFAM" id="SSF52980">
    <property type="entry name" value="Restriction endonuclease-like"/>
    <property type="match status" value="1"/>
</dbReference>
<comment type="caution">
    <text evidence="2">The sequence shown here is derived from an EMBL/GenBank/DDBJ whole genome shotgun (WGS) entry which is preliminary data.</text>
</comment>
<dbReference type="Gene3D" id="3.40.960.10">
    <property type="entry name" value="VSR Endonuclease"/>
    <property type="match status" value="1"/>
</dbReference>
<dbReference type="InterPro" id="IPR007569">
    <property type="entry name" value="DUF559"/>
</dbReference>